<keyword evidence="2" id="KW-1185">Reference proteome</keyword>
<name>A0A8J3FVR2_9PSEU</name>
<dbReference type="AlphaFoldDB" id="A0A8J3FVR2"/>
<sequence length="232" mass="25706">MASRNPADTGNLAERADDFARDVHNLLAAVFDDAPTITARGHGDRYVIADKDRVPLTVDGELLATLTIKLRCCADRSGHYLAVDESAYILTAALDRTPILRFEYLRSPTARVPCAHIQVHAHRGALSHVLSRAGHSHPHAMERLHLPAGGPRFRFSLEDVIEFLLEDVCFDGRHGWRQAVNASRAKWRRLQIKTAVRDSPQAAAEVLEKLGYQVTPPESGHPTDAVGKLTMW</sequence>
<organism evidence="1 2">
    <name type="scientific">Longimycelium tulufanense</name>
    <dbReference type="NCBI Taxonomy" id="907463"/>
    <lineage>
        <taxon>Bacteria</taxon>
        <taxon>Bacillati</taxon>
        <taxon>Actinomycetota</taxon>
        <taxon>Actinomycetes</taxon>
        <taxon>Pseudonocardiales</taxon>
        <taxon>Pseudonocardiaceae</taxon>
        <taxon>Longimycelium</taxon>
    </lineage>
</organism>
<dbReference type="Proteomes" id="UP000637578">
    <property type="component" value="Unassembled WGS sequence"/>
</dbReference>
<accession>A0A8J3FVR2</accession>
<dbReference type="EMBL" id="BMMK01000026">
    <property type="protein sequence ID" value="GGM70863.1"/>
    <property type="molecule type" value="Genomic_DNA"/>
</dbReference>
<reference evidence="1" key="2">
    <citation type="submission" date="2020-09" db="EMBL/GenBank/DDBJ databases">
        <authorList>
            <person name="Sun Q."/>
            <person name="Zhou Y."/>
        </authorList>
    </citation>
    <scope>NUCLEOTIDE SEQUENCE</scope>
    <source>
        <strain evidence="1">CGMCC 4.5737</strain>
    </source>
</reference>
<dbReference type="RefSeq" id="WP_229686647.1">
    <property type="nucleotide sequence ID" value="NZ_BMMK01000026.1"/>
</dbReference>
<protein>
    <submittedName>
        <fullName evidence="1">Uncharacterized protein</fullName>
    </submittedName>
</protein>
<proteinExistence type="predicted"/>
<gene>
    <name evidence="1" type="ORF">GCM10012275_46640</name>
</gene>
<evidence type="ECO:0000313" key="1">
    <source>
        <dbReference type="EMBL" id="GGM70863.1"/>
    </source>
</evidence>
<evidence type="ECO:0000313" key="2">
    <source>
        <dbReference type="Proteomes" id="UP000637578"/>
    </source>
</evidence>
<comment type="caution">
    <text evidence="1">The sequence shown here is derived from an EMBL/GenBank/DDBJ whole genome shotgun (WGS) entry which is preliminary data.</text>
</comment>
<reference evidence="1" key="1">
    <citation type="journal article" date="2014" name="Int. J. Syst. Evol. Microbiol.">
        <title>Complete genome sequence of Corynebacterium casei LMG S-19264T (=DSM 44701T), isolated from a smear-ripened cheese.</title>
        <authorList>
            <consortium name="US DOE Joint Genome Institute (JGI-PGF)"/>
            <person name="Walter F."/>
            <person name="Albersmeier A."/>
            <person name="Kalinowski J."/>
            <person name="Ruckert C."/>
        </authorList>
    </citation>
    <scope>NUCLEOTIDE SEQUENCE</scope>
    <source>
        <strain evidence="1">CGMCC 4.5737</strain>
    </source>
</reference>